<accession>A0A381Z550</accession>
<proteinExistence type="predicted"/>
<gene>
    <name evidence="1" type="ORF">METZ01_LOCUS137194</name>
</gene>
<dbReference type="AlphaFoldDB" id="A0A381Z550"/>
<reference evidence="1" key="1">
    <citation type="submission" date="2018-05" db="EMBL/GenBank/DDBJ databases">
        <authorList>
            <person name="Lanie J.A."/>
            <person name="Ng W.-L."/>
            <person name="Kazmierczak K.M."/>
            <person name="Andrzejewski T.M."/>
            <person name="Davidsen T.M."/>
            <person name="Wayne K.J."/>
            <person name="Tettelin H."/>
            <person name="Glass J.I."/>
            <person name="Rusch D."/>
            <person name="Podicherti R."/>
            <person name="Tsui H.-C.T."/>
            <person name="Winkler M.E."/>
        </authorList>
    </citation>
    <scope>NUCLEOTIDE SEQUENCE</scope>
</reference>
<name>A0A381Z550_9ZZZZ</name>
<sequence length="284" mass="33838">MKINKDDNKTWETTNDVLTDIITHGDKNGQTTDELLDELQEQFIEMGQLKSDFDIEKFTVKKEGNFLSHNFHFLMRQYSLTLTELRRMLLEREEKRRTAEKYQKMMDDGEVYVAVLREHSEGPEEYYGKEDVYLDLEQARLWNQIQALEVTMTNKISMVRKFEECRKELIRQNGGKPFSNADYQEEVPRYWKWFFERLVLWQIKAHATGVSKGTWENIDFLERPALINPEFQIKMLNDDGMFNMKQLELDSELEKQLSEPRIRKLIEALEHENRDPGIPGLESE</sequence>
<evidence type="ECO:0000313" key="1">
    <source>
        <dbReference type="EMBL" id="SVA84340.1"/>
    </source>
</evidence>
<organism evidence="1">
    <name type="scientific">marine metagenome</name>
    <dbReference type="NCBI Taxonomy" id="408172"/>
    <lineage>
        <taxon>unclassified sequences</taxon>
        <taxon>metagenomes</taxon>
        <taxon>ecological metagenomes</taxon>
    </lineage>
</organism>
<dbReference type="EMBL" id="UINC01019978">
    <property type="protein sequence ID" value="SVA84340.1"/>
    <property type="molecule type" value="Genomic_DNA"/>
</dbReference>
<protein>
    <submittedName>
        <fullName evidence="1">Uncharacterized protein</fullName>
    </submittedName>
</protein>